<keyword evidence="1" id="KW-0472">Membrane</keyword>
<feature type="transmembrane region" description="Helical" evidence="1">
    <location>
        <begin position="38"/>
        <end position="56"/>
    </location>
</feature>
<keyword evidence="1" id="KW-1133">Transmembrane helix</keyword>
<dbReference type="AlphaFoldDB" id="A0A9Q4Q0X5"/>
<dbReference type="RefSeq" id="WP_277522078.1">
    <property type="nucleotide sequence ID" value="NZ_JAMQOT010000004.1"/>
</dbReference>
<feature type="transmembrane region" description="Helical" evidence="1">
    <location>
        <begin position="63"/>
        <end position="81"/>
    </location>
</feature>
<feature type="transmembrane region" description="Helical" evidence="1">
    <location>
        <begin position="87"/>
        <end position="104"/>
    </location>
</feature>
<keyword evidence="3" id="KW-1185">Reference proteome</keyword>
<feature type="transmembrane region" description="Helical" evidence="1">
    <location>
        <begin position="158"/>
        <end position="177"/>
    </location>
</feature>
<dbReference type="Proteomes" id="UP001154061">
    <property type="component" value="Unassembled WGS sequence"/>
</dbReference>
<feature type="transmembrane region" description="Helical" evidence="1">
    <location>
        <begin position="116"/>
        <end position="138"/>
    </location>
</feature>
<evidence type="ECO:0000313" key="3">
    <source>
        <dbReference type="Proteomes" id="UP001154061"/>
    </source>
</evidence>
<sequence length="195" mass="21104">MTLEGLVHDERTNAVIGWVLLGIVALDGIEGVLRDVPLWGGFELIVVVVASIPALVTRDWTAMVSWPLLSVAAIAVVARAAGFPLEAAAYLVIATLALVVVVELDAFTSVELTRRFAVVFAVLTAVALQALWTVAQFYSDQWLGTEFLRSQTELQWDFVIVTAVGLVLGGFFQWYVARFEPVGAVGRPTNDSRSA</sequence>
<keyword evidence="1" id="KW-0812">Transmembrane</keyword>
<name>A0A9Q4Q0X5_9EURY</name>
<evidence type="ECO:0000313" key="2">
    <source>
        <dbReference type="EMBL" id="MDF9746534.1"/>
    </source>
</evidence>
<organism evidence="2 3">
    <name type="scientific">Natrinema salsiterrestre</name>
    <dbReference type="NCBI Taxonomy" id="2950540"/>
    <lineage>
        <taxon>Archaea</taxon>
        <taxon>Methanobacteriati</taxon>
        <taxon>Methanobacteriota</taxon>
        <taxon>Stenosarchaea group</taxon>
        <taxon>Halobacteria</taxon>
        <taxon>Halobacteriales</taxon>
        <taxon>Natrialbaceae</taxon>
        <taxon>Natrinema</taxon>
    </lineage>
</organism>
<dbReference type="EMBL" id="JAMQOT010000004">
    <property type="protein sequence ID" value="MDF9746534.1"/>
    <property type="molecule type" value="Genomic_DNA"/>
</dbReference>
<accession>A0A9Q4Q0X5</accession>
<evidence type="ECO:0000256" key="1">
    <source>
        <dbReference type="SAM" id="Phobius"/>
    </source>
</evidence>
<reference evidence="2" key="1">
    <citation type="submission" date="2022-06" db="EMBL/GenBank/DDBJ databases">
        <title>Natrinema sp. a new haloarchaeum isolate from saline soil.</title>
        <authorList>
            <person name="Strakova D."/>
            <person name="Galisteo C."/>
            <person name="Sanchez-Porro C."/>
            <person name="Ventosa A."/>
        </authorList>
    </citation>
    <scope>NUCLEOTIDE SEQUENCE</scope>
    <source>
        <strain evidence="2">S1CR25-10</strain>
    </source>
</reference>
<protein>
    <submittedName>
        <fullName evidence="2">Uncharacterized protein</fullName>
    </submittedName>
</protein>
<comment type="caution">
    <text evidence="2">The sequence shown here is derived from an EMBL/GenBank/DDBJ whole genome shotgun (WGS) entry which is preliminary data.</text>
</comment>
<proteinExistence type="predicted"/>
<gene>
    <name evidence="2" type="ORF">NDI89_13165</name>
</gene>
<feature type="transmembrane region" description="Helical" evidence="1">
    <location>
        <begin position="12"/>
        <end position="32"/>
    </location>
</feature>